<evidence type="ECO:0000313" key="2">
    <source>
        <dbReference type="EMBL" id="CAH0032390.1"/>
    </source>
</evidence>
<proteinExistence type="predicted"/>
<dbReference type="EMBL" id="CABFNQ020000744">
    <property type="protein sequence ID" value="CAH0032390.1"/>
    <property type="molecule type" value="Genomic_DNA"/>
</dbReference>
<sequence length="371" mass="41433">MTIFHVDASDAAKFENDLNQAIQRGSMITLTGVNWAGGEPWVESTLENAGFTSATVFWPTSGAPILGVDFWEHGKAKKAISWFNERNIDGNKLTAEFHQDTPPEYIQKPAKASDSLPAPQPETLTGIQRRALRFGRARQIEPSLDWRESRDSRRCERPMDVLTPDAPHEDIGRFFPRAIEMYSRVFGGIPSSHGLVKIEGGKLVPTPEQAKNCVSFYKPEKEGDPKYLDNVEAAKRELVVTSPGFVIPYPRGPLNGVGWGEFDKFTEWQLQGRKVEPDMLDKDLAFDKSGTRPLYFVSPAGGPQEEPIVVTETLGGAKQNYEQGQDSERMKTLSELLTNKRKRTETRGEIYGRSRPRGGRRGRGGQGIGWP</sequence>
<feature type="non-terminal residue" evidence="2">
    <location>
        <position position="1"/>
    </location>
</feature>
<evidence type="ECO:0000313" key="3">
    <source>
        <dbReference type="Proteomes" id="UP000696573"/>
    </source>
</evidence>
<name>A0A9N9VX67_9HYPO</name>
<dbReference type="Proteomes" id="UP000696573">
    <property type="component" value="Unassembled WGS sequence"/>
</dbReference>
<comment type="caution">
    <text evidence="2">The sequence shown here is derived from an EMBL/GenBank/DDBJ whole genome shotgun (WGS) entry which is preliminary data.</text>
</comment>
<keyword evidence="3" id="KW-1185">Reference proteome</keyword>
<feature type="region of interest" description="Disordered" evidence="1">
    <location>
        <begin position="336"/>
        <end position="371"/>
    </location>
</feature>
<accession>A0A9N9VX67</accession>
<dbReference type="OrthoDB" id="4743586at2759"/>
<gene>
    <name evidence="2" type="ORF">CRHIZ90672A_00002373</name>
</gene>
<evidence type="ECO:0000256" key="1">
    <source>
        <dbReference type="SAM" id="MobiDB-lite"/>
    </source>
</evidence>
<feature type="compositionally biased region" description="Basic residues" evidence="1">
    <location>
        <begin position="354"/>
        <end position="363"/>
    </location>
</feature>
<reference evidence="2" key="1">
    <citation type="submission" date="2021-10" db="EMBL/GenBank/DDBJ databases">
        <authorList>
            <person name="Piombo E."/>
        </authorList>
    </citation>
    <scope>NUCLEOTIDE SEQUENCE</scope>
</reference>
<protein>
    <submittedName>
        <fullName evidence="2">Uncharacterized protein</fullName>
    </submittedName>
</protein>
<organism evidence="2 3">
    <name type="scientific">Clonostachys rhizophaga</name>
    <dbReference type="NCBI Taxonomy" id="160324"/>
    <lineage>
        <taxon>Eukaryota</taxon>
        <taxon>Fungi</taxon>
        <taxon>Dikarya</taxon>
        <taxon>Ascomycota</taxon>
        <taxon>Pezizomycotina</taxon>
        <taxon>Sordariomycetes</taxon>
        <taxon>Hypocreomycetidae</taxon>
        <taxon>Hypocreales</taxon>
        <taxon>Bionectriaceae</taxon>
        <taxon>Clonostachys</taxon>
    </lineage>
</organism>
<dbReference type="AlphaFoldDB" id="A0A9N9VX67"/>